<dbReference type="Proteomes" id="UP001152888">
    <property type="component" value="Unassembled WGS sequence"/>
</dbReference>
<accession>A0A9P0LIY3</accession>
<organism evidence="1 2">
    <name type="scientific">Acanthoscelides obtectus</name>
    <name type="common">Bean weevil</name>
    <name type="synonym">Bruchus obtectus</name>
    <dbReference type="NCBI Taxonomy" id="200917"/>
    <lineage>
        <taxon>Eukaryota</taxon>
        <taxon>Metazoa</taxon>
        <taxon>Ecdysozoa</taxon>
        <taxon>Arthropoda</taxon>
        <taxon>Hexapoda</taxon>
        <taxon>Insecta</taxon>
        <taxon>Pterygota</taxon>
        <taxon>Neoptera</taxon>
        <taxon>Endopterygota</taxon>
        <taxon>Coleoptera</taxon>
        <taxon>Polyphaga</taxon>
        <taxon>Cucujiformia</taxon>
        <taxon>Chrysomeloidea</taxon>
        <taxon>Chrysomelidae</taxon>
        <taxon>Bruchinae</taxon>
        <taxon>Bruchini</taxon>
        <taxon>Acanthoscelides</taxon>
    </lineage>
</organism>
<evidence type="ECO:0000313" key="1">
    <source>
        <dbReference type="EMBL" id="CAH1999477.1"/>
    </source>
</evidence>
<name>A0A9P0LIY3_ACAOB</name>
<evidence type="ECO:0000313" key="2">
    <source>
        <dbReference type="Proteomes" id="UP001152888"/>
    </source>
</evidence>
<protein>
    <submittedName>
        <fullName evidence="1">Uncharacterized protein</fullName>
    </submittedName>
</protein>
<comment type="caution">
    <text evidence="1">The sequence shown here is derived from an EMBL/GenBank/DDBJ whole genome shotgun (WGS) entry which is preliminary data.</text>
</comment>
<reference evidence="1" key="1">
    <citation type="submission" date="2022-03" db="EMBL/GenBank/DDBJ databases">
        <authorList>
            <person name="Sayadi A."/>
        </authorList>
    </citation>
    <scope>NUCLEOTIDE SEQUENCE</scope>
</reference>
<keyword evidence="2" id="KW-1185">Reference proteome</keyword>
<gene>
    <name evidence="1" type="ORF">ACAOBT_LOCUS24989</name>
</gene>
<sequence length="119" mass="12804">MTNVTSSSSKRTITSLSVQRSLPSMFQSLSCAPFIGGYGGRRKSDRKIFPTFKPERRIVVRGVTLVYSCAVTRPTTPARWPILRSTGGGRGRSLPLGLIRTPSTCTDRSASIIIGGSGQ</sequence>
<proteinExistence type="predicted"/>
<dbReference type="EMBL" id="CAKOFQ010007367">
    <property type="protein sequence ID" value="CAH1999477.1"/>
    <property type="molecule type" value="Genomic_DNA"/>
</dbReference>
<dbReference type="OrthoDB" id="10071887at2759"/>
<dbReference type="AlphaFoldDB" id="A0A9P0LIY3"/>